<dbReference type="CDD" id="cd04738">
    <property type="entry name" value="DHOD_2_like"/>
    <property type="match status" value="1"/>
</dbReference>
<accession>A0ABV2MBM6</accession>
<keyword evidence="9 11" id="KW-0472">Membrane</keyword>
<dbReference type="InterPro" id="IPR050074">
    <property type="entry name" value="DHO_dehydrogenase"/>
</dbReference>
<keyword evidence="8 11" id="KW-0560">Oxidoreductase</keyword>
<dbReference type="GeneID" id="91146980"/>
<comment type="pathway">
    <text evidence="3 11">Pyrimidine metabolism; UMP biosynthesis via de novo pathway; orotate from (S)-dihydroorotate (quinone route): step 1/1.</text>
</comment>
<feature type="binding site" evidence="11">
    <location>
        <position position="86"/>
    </location>
    <ligand>
        <name>FMN</name>
        <dbReference type="ChEBI" id="CHEBI:58210"/>
    </ligand>
</feature>
<dbReference type="PROSITE" id="PS00912">
    <property type="entry name" value="DHODEHASE_2"/>
    <property type="match status" value="1"/>
</dbReference>
<evidence type="ECO:0000256" key="4">
    <source>
        <dbReference type="ARBA" id="ARBA00005359"/>
    </source>
</evidence>
<evidence type="ECO:0000313" key="13">
    <source>
        <dbReference type="EMBL" id="MET3753839.1"/>
    </source>
</evidence>
<evidence type="ECO:0000256" key="7">
    <source>
        <dbReference type="ARBA" id="ARBA00022975"/>
    </source>
</evidence>
<feature type="binding site" evidence="11">
    <location>
        <position position="215"/>
    </location>
    <ligand>
        <name>FMN</name>
        <dbReference type="ChEBI" id="CHEBI:58210"/>
    </ligand>
</feature>
<dbReference type="PANTHER" id="PTHR48109:SF4">
    <property type="entry name" value="DIHYDROOROTATE DEHYDROGENASE (QUINONE), MITOCHONDRIAL"/>
    <property type="match status" value="1"/>
</dbReference>
<feature type="binding site" evidence="11">
    <location>
        <position position="66"/>
    </location>
    <ligand>
        <name>substrate</name>
    </ligand>
</feature>
<feature type="binding site" evidence="11">
    <location>
        <position position="170"/>
    </location>
    <ligand>
        <name>FMN</name>
        <dbReference type="ChEBI" id="CHEBI:58210"/>
    </ligand>
</feature>
<dbReference type="Pfam" id="PF01180">
    <property type="entry name" value="DHO_dh"/>
    <property type="match status" value="1"/>
</dbReference>
<dbReference type="GO" id="GO:0106430">
    <property type="term" value="F:dihydroorotate dehydrogenase (quinone) activity"/>
    <property type="evidence" value="ECO:0007669"/>
    <property type="project" value="UniProtKB-EC"/>
</dbReference>
<feature type="binding site" evidence="11">
    <location>
        <position position="243"/>
    </location>
    <ligand>
        <name>FMN</name>
        <dbReference type="ChEBI" id="CHEBI:58210"/>
    </ligand>
</feature>
<comment type="caution">
    <text evidence="13">The sequence shown here is derived from an EMBL/GenBank/DDBJ whole genome shotgun (WGS) entry which is preliminary data.</text>
</comment>
<keyword evidence="11" id="KW-1003">Cell membrane</keyword>
<organism evidence="13 14">
    <name type="scientific">Rhizobium binae</name>
    <dbReference type="NCBI Taxonomy" id="1138190"/>
    <lineage>
        <taxon>Bacteria</taxon>
        <taxon>Pseudomonadati</taxon>
        <taxon>Pseudomonadota</taxon>
        <taxon>Alphaproteobacteria</taxon>
        <taxon>Hyphomicrobiales</taxon>
        <taxon>Rhizobiaceae</taxon>
        <taxon>Rhizobium/Agrobacterium group</taxon>
        <taxon>Rhizobium</taxon>
    </lineage>
</organism>
<evidence type="ECO:0000256" key="3">
    <source>
        <dbReference type="ARBA" id="ARBA00005161"/>
    </source>
</evidence>
<gene>
    <name evidence="11" type="primary">pyrD</name>
    <name evidence="13" type="ORF">ABID08_001182</name>
</gene>
<dbReference type="EMBL" id="JBEPMY010000002">
    <property type="protein sequence ID" value="MET3753839.1"/>
    <property type="molecule type" value="Genomic_DNA"/>
</dbReference>
<dbReference type="SUPFAM" id="SSF51395">
    <property type="entry name" value="FMN-linked oxidoreductases"/>
    <property type="match status" value="1"/>
</dbReference>
<evidence type="ECO:0000256" key="6">
    <source>
        <dbReference type="ARBA" id="ARBA00022643"/>
    </source>
</evidence>
<dbReference type="NCBIfam" id="TIGR01036">
    <property type="entry name" value="pyrD_sub2"/>
    <property type="match status" value="1"/>
</dbReference>
<feature type="binding site" evidence="11">
    <location>
        <position position="295"/>
    </location>
    <ligand>
        <name>FMN</name>
        <dbReference type="ChEBI" id="CHEBI:58210"/>
    </ligand>
</feature>
<dbReference type="PANTHER" id="PTHR48109">
    <property type="entry name" value="DIHYDROOROTATE DEHYDROGENASE (QUINONE), MITOCHONDRIAL-RELATED"/>
    <property type="match status" value="1"/>
</dbReference>
<comment type="similarity">
    <text evidence="4 11">Belongs to the dihydroorotate dehydrogenase family. Type 2 subfamily.</text>
</comment>
<evidence type="ECO:0000256" key="1">
    <source>
        <dbReference type="ARBA" id="ARBA00003125"/>
    </source>
</evidence>
<dbReference type="RefSeq" id="WP_168295833.1">
    <property type="nucleotide sequence ID" value="NZ_CP071604.1"/>
</dbReference>
<comment type="subunit">
    <text evidence="11">Monomer.</text>
</comment>
<comment type="catalytic activity">
    <reaction evidence="10 11">
        <text>(S)-dihydroorotate + a quinone = orotate + a quinol</text>
        <dbReference type="Rhea" id="RHEA:30187"/>
        <dbReference type="ChEBI" id="CHEBI:24646"/>
        <dbReference type="ChEBI" id="CHEBI:30839"/>
        <dbReference type="ChEBI" id="CHEBI:30864"/>
        <dbReference type="ChEBI" id="CHEBI:132124"/>
        <dbReference type="EC" id="1.3.5.2"/>
    </reaction>
</comment>
<evidence type="ECO:0000256" key="8">
    <source>
        <dbReference type="ARBA" id="ARBA00023002"/>
    </source>
</evidence>
<evidence type="ECO:0000256" key="10">
    <source>
        <dbReference type="ARBA" id="ARBA00048639"/>
    </source>
</evidence>
<dbReference type="Proteomes" id="UP001549077">
    <property type="component" value="Unassembled WGS sequence"/>
</dbReference>
<dbReference type="PROSITE" id="PS00911">
    <property type="entry name" value="DHODEHASE_1"/>
    <property type="match status" value="1"/>
</dbReference>
<reference evidence="13 14" key="1">
    <citation type="submission" date="2024-06" db="EMBL/GenBank/DDBJ databases">
        <title>Genomic Encyclopedia of Type Strains, Phase IV (KMG-IV): sequencing the most valuable type-strain genomes for metagenomic binning, comparative biology and taxonomic classification.</title>
        <authorList>
            <person name="Goeker M."/>
        </authorList>
    </citation>
    <scope>NUCLEOTIDE SEQUENCE [LARGE SCALE GENOMIC DNA]</scope>
    <source>
        <strain evidence="13 14">DSM 29288</strain>
    </source>
</reference>
<evidence type="ECO:0000256" key="9">
    <source>
        <dbReference type="ARBA" id="ARBA00023136"/>
    </source>
</evidence>
<dbReference type="Gene3D" id="3.20.20.70">
    <property type="entry name" value="Aldolase class I"/>
    <property type="match status" value="1"/>
</dbReference>
<keyword evidence="14" id="KW-1185">Reference proteome</keyword>
<evidence type="ECO:0000256" key="2">
    <source>
        <dbReference type="ARBA" id="ARBA00004370"/>
    </source>
</evidence>
<dbReference type="NCBIfam" id="NF003652">
    <property type="entry name" value="PRK05286.2-5"/>
    <property type="match status" value="1"/>
</dbReference>
<comment type="function">
    <text evidence="1 11">Catalyzes the conversion of dihydroorotate to orotate with quinone as electron acceptor.</text>
</comment>
<evidence type="ECO:0000313" key="14">
    <source>
        <dbReference type="Proteomes" id="UP001549077"/>
    </source>
</evidence>
<dbReference type="InterPro" id="IPR005720">
    <property type="entry name" value="Dihydroorotate_DH_cat"/>
</dbReference>
<feature type="binding site" evidence="11">
    <location>
        <begin position="316"/>
        <end position="317"/>
    </location>
    <ligand>
        <name>FMN</name>
        <dbReference type="ChEBI" id="CHEBI:58210"/>
    </ligand>
</feature>
<evidence type="ECO:0000256" key="5">
    <source>
        <dbReference type="ARBA" id="ARBA00022630"/>
    </source>
</evidence>
<sequence length="362" mass="38932">MIDPFKRLARKGLFLFDPETAHGMSIAALKSGLVPACQITPDPRLRQTVAGLTFENPLGMAAGYDKNAEVPEALLRLGFGFTEIGTVTPKPQSGNPRPRIFRLVEDEAVINRLGFNNEGHEAAFERLSALTGKGIVGVNIGANKDSEDRIADYVAGIRCFYSVARYFTANISSPNTPGLRDLQARESLAALLSAVLAARDEMAEKSGRNIPVFLKIAPDLTEEGMDDIAAEALAHPLDGLIVSNTTLSREGLKDQRQAKEMGGLSGVPLFEKSTAVLARMRKRVGAALPIIGVGGVSSAETALEKIRAGADLVQLYSCMVYEGPGLPGDIVRGLSTLLDREKAGSIRELRDSRLDYWAARKV</sequence>
<feature type="binding site" evidence="11">
    <location>
        <position position="170"/>
    </location>
    <ligand>
        <name>substrate</name>
    </ligand>
</feature>
<keyword evidence="7 11" id="KW-0665">Pyrimidine biosynthesis</keyword>
<feature type="domain" description="Dihydroorotate dehydrogenase catalytic" evidence="12">
    <location>
        <begin position="45"/>
        <end position="338"/>
    </location>
</feature>
<proteinExistence type="inferred from homology"/>
<feature type="binding site" evidence="11">
    <location>
        <position position="139"/>
    </location>
    <ligand>
        <name>FMN</name>
        <dbReference type="ChEBI" id="CHEBI:58210"/>
    </ligand>
</feature>
<comment type="cofactor">
    <cofactor evidence="11">
        <name>FMN</name>
        <dbReference type="ChEBI" id="CHEBI:58210"/>
    </cofactor>
    <text evidence="11">Binds 1 FMN per subunit.</text>
</comment>
<feature type="binding site" evidence="11">
    <location>
        <begin position="111"/>
        <end position="115"/>
    </location>
    <ligand>
        <name>substrate</name>
    </ligand>
</feature>
<dbReference type="EC" id="1.3.5.2" evidence="11"/>
<dbReference type="InterPro" id="IPR013785">
    <property type="entry name" value="Aldolase_TIM"/>
</dbReference>
<feature type="binding site" evidence="11">
    <location>
        <position position="266"/>
    </location>
    <ligand>
        <name>FMN</name>
        <dbReference type="ChEBI" id="CHEBI:58210"/>
    </ligand>
</feature>
<feature type="active site" description="Nucleophile" evidence="11">
    <location>
        <position position="173"/>
    </location>
</feature>
<name>A0ABV2MBM6_9HYPH</name>
<protein>
    <recommendedName>
        <fullName evidence="11">Dihydroorotate dehydrogenase (quinone)</fullName>
        <ecNumber evidence="11">1.3.5.2</ecNumber>
    </recommendedName>
    <alternativeName>
        <fullName evidence="11">DHOdehase</fullName>
        <shortName evidence="11">DHOD</shortName>
        <shortName evidence="11">DHODase</shortName>
    </alternativeName>
    <alternativeName>
        <fullName evidence="11">Dihydroorotate oxidase</fullName>
    </alternativeName>
</protein>
<evidence type="ECO:0000256" key="11">
    <source>
        <dbReference type="HAMAP-Rule" id="MF_00225"/>
    </source>
</evidence>
<dbReference type="InterPro" id="IPR001295">
    <property type="entry name" value="Dihydroorotate_DH_CS"/>
</dbReference>
<feature type="binding site" evidence="11">
    <location>
        <begin position="244"/>
        <end position="245"/>
    </location>
    <ligand>
        <name>substrate</name>
    </ligand>
</feature>
<keyword evidence="6 11" id="KW-0288">FMN</keyword>
<comment type="subcellular location">
    <subcellularLocation>
        <location evidence="11">Cell membrane</location>
        <topology evidence="11">Peripheral membrane protein</topology>
    </subcellularLocation>
    <subcellularLocation>
        <location evidence="2">Membrane</location>
    </subcellularLocation>
</comment>
<feature type="binding site" evidence="11">
    <location>
        <position position="175"/>
    </location>
    <ligand>
        <name>substrate</name>
    </ligand>
</feature>
<dbReference type="NCBIfam" id="NF003645">
    <property type="entry name" value="PRK05286.1-2"/>
    <property type="match status" value="1"/>
</dbReference>
<feature type="binding site" evidence="11">
    <location>
        <begin position="62"/>
        <end position="66"/>
    </location>
    <ligand>
        <name>FMN</name>
        <dbReference type="ChEBI" id="CHEBI:58210"/>
    </ligand>
</feature>
<dbReference type="InterPro" id="IPR005719">
    <property type="entry name" value="Dihydroorotate_DH_2"/>
</dbReference>
<keyword evidence="5 11" id="KW-0285">Flavoprotein</keyword>
<evidence type="ECO:0000259" key="12">
    <source>
        <dbReference type="Pfam" id="PF01180"/>
    </source>
</evidence>
<dbReference type="HAMAP" id="MF_00225">
    <property type="entry name" value="DHO_dh_type2"/>
    <property type="match status" value="1"/>
</dbReference>